<dbReference type="AlphaFoldDB" id="A0AAW1R584"/>
<dbReference type="Proteomes" id="UP001445335">
    <property type="component" value="Unassembled WGS sequence"/>
</dbReference>
<name>A0AAW1R584_9CHLO</name>
<reference evidence="3 4" key="1">
    <citation type="journal article" date="2024" name="Nat. Commun.">
        <title>Phylogenomics reveals the evolutionary origins of lichenization in chlorophyte algae.</title>
        <authorList>
            <person name="Puginier C."/>
            <person name="Libourel C."/>
            <person name="Otte J."/>
            <person name="Skaloud P."/>
            <person name="Haon M."/>
            <person name="Grisel S."/>
            <person name="Petersen M."/>
            <person name="Berrin J.G."/>
            <person name="Delaux P.M."/>
            <person name="Dal Grande F."/>
            <person name="Keller J."/>
        </authorList>
    </citation>
    <scope>NUCLEOTIDE SEQUENCE [LARGE SCALE GENOMIC DNA]</scope>
    <source>
        <strain evidence="3 4">SAG 245.80</strain>
    </source>
</reference>
<evidence type="ECO:0000313" key="4">
    <source>
        <dbReference type="Proteomes" id="UP001445335"/>
    </source>
</evidence>
<dbReference type="PANTHER" id="PTHR34793">
    <property type="entry name" value="PROTEIN THYLAKOID FORMATION 1, CHLOROPLASTIC"/>
    <property type="match status" value="1"/>
</dbReference>
<dbReference type="GO" id="GO:0010207">
    <property type="term" value="P:photosystem II assembly"/>
    <property type="evidence" value="ECO:0007669"/>
    <property type="project" value="InterPro"/>
</dbReference>
<accession>A0AAW1R584</accession>
<dbReference type="InterPro" id="IPR017499">
    <property type="entry name" value="Thf1"/>
</dbReference>
<evidence type="ECO:0000256" key="1">
    <source>
        <dbReference type="ARBA" id="ARBA00023054"/>
    </source>
</evidence>
<feature type="compositionally biased region" description="Basic and acidic residues" evidence="2">
    <location>
        <begin position="241"/>
        <end position="257"/>
    </location>
</feature>
<gene>
    <name evidence="3" type="ORF">WJX81_008526</name>
</gene>
<keyword evidence="1" id="KW-0175">Coiled coil</keyword>
<keyword evidence="4" id="KW-1185">Reference proteome</keyword>
<feature type="region of interest" description="Disordered" evidence="2">
    <location>
        <begin position="241"/>
        <end position="264"/>
    </location>
</feature>
<dbReference type="Pfam" id="PF11264">
    <property type="entry name" value="ThylakoidFormat"/>
    <property type="match status" value="1"/>
</dbReference>
<dbReference type="GO" id="GO:0010027">
    <property type="term" value="P:thylakoid membrane organization"/>
    <property type="evidence" value="ECO:0007669"/>
    <property type="project" value="TreeGrafter"/>
</dbReference>
<evidence type="ECO:0000256" key="2">
    <source>
        <dbReference type="SAM" id="MobiDB-lite"/>
    </source>
</evidence>
<dbReference type="GO" id="GO:0009534">
    <property type="term" value="C:chloroplast thylakoid"/>
    <property type="evidence" value="ECO:0007669"/>
    <property type="project" value="TreeGrafter"/>
</dbReference>
<dbReference type="GO" id="GO:0045037">
    <property type="term" value="P:protein import into chloroplast stroma"/>
    <property type="evidence" value="ECO:0007669"/>
    <property type="project" value="TreeGrafter"/>
</dbReference>
<dbReference type="EMBL" id="JALJOU010000051">
    <property type="protein sequence ID" value="KAK9828437.1"/>
    <property type="molecule type" value="Genomic_DNA"/>
</dbReference>
<dbReference type="GO" id="GO:0045038">
    <property type="term" value="P:protein import into chloroplast thylakoid membrane"/>
    <property type="evidence" value="ECO:0007669"/>
    <property type="project" value="TreeGrafter"/>
</dbReference>
<protein>
    <submittedName>
        <fullName evidence="3">Uncharacterized protein</fullName>
    </submittedName>
</protein>
<organism evidence="3 4">
    <name type="scientific">Elliptochloris bilobata</name>
    <dbReference type="NCBI Taxonomy" id="381761"/>
    <lineage>
        <taxon>Eukaryota</taxon>
        <taxon>Viridiplantae</taxon>
        <taxon>Chlorophyta</taxon>
        <taxon>core chlorophytes</taxon>
        <taxon>Trebouxiophyceae</taxon>
        <taxon>Trebouxiophyceae incertae sedis</taxon>
        <taxon>Elliptochloris clade</taxon>
        <taxon>Elliptochloris</taxon>
    </lineage>
</organism>
<proteinExistence type="predicted"/>
<dbReference type="PANTHER" id="PTHR34793:SF1">
    <property type="entry name" value="PROTEIN THYLAKOID FORMATION 1, CHLOROPLASTIC"/>
    <property type="match status" value="1"/>
</dbReference>
<evidence type="ECO:0000313" key="3">
    <source>
        <dbReference type="EMBL" id="KAK9828437.1"/>
    </source>
</evidence>
<sequence length="264" mass="29068">MACRRRAAHSQRGCSHSRAAVRVAAAKGDGTSWNPPTVADTKRKFYEAFRKPVPGIYNNIIQELLVQQHLMRFNRNYNYDEVFGLGFTSVFEQVLEGLPEVEKEAIFTSYVNALGEDPAQYKKDAAKMEAWASGLGSPETLKPASDGDEVQQRLASIAARAASGEFLYTKFFAIGLFRLLELTGAKDPKALEALVRAIGAPPDSVNRDLMTYKGILSKLSAAKELLAELAVREKKKMAEREAEKKALAEADEKKKQTVDAAVPT</sequence>
<comment type="caution">
    <text evidence="3">The sequence shown here is derived from an EMBL/GenBank/DDBJ whole genome shotgun (WGS) entry which is preliminary data.</text>
</comment>